<keyword evidence="3" id="KW-1185">Reference proteome</keyword>
<dbReference type="RefSeq" id="WP_092738358.1">
    <property type="nucleotide sequence ID" value="NZ_FNOV01000003.1"/>
</dbReference>
<dbReference type="InterPro" id="IPR046582">
    <property type="entry name" value="DUF6630"/>
</dbReference>
<accession>A0A1H3E7F9</accession>
<feature type="domain" description="DUF6630" evidence="1">
    <location>
        <begin position="7"/>
        <end position="168"/>
    </location>
</feature>
<sequence length="170" mass="18654">MHPELSAFLDLFTLGDAAATQRLADRLNLVLTDATGYAAQFAEELAERGIESEIASQELRDIALIDALLAEDLAVECDWKETAGEIIGSLNYVLTRQKRPPLTETTDLGADEDLGPEQLDLVQEALEPRELALVMFSLDGDSYPLSVVAQEVAEDLAARAQQLGFKLHQW</sequence>
<evidence type="ECO:0000313" key="2">
    <source>
        <dbReference type="EMBL" id="SDX74702.1"/>
    </source>
</evidence>
<evidence type="ECO:0000313" key="3">
    <source>
        <dbReference type="Proteomes" id="UP000199249"/>
    </source>
</evidence>
<dbReference type="Pfam" id="PF20335">
    <property type="entry name" value="DUF6630"/>
    <property type="match status" value="1"/>
</dbReference>
<dbReference type="OrthoDB" id="879838at2"/>
<evidence type="ECO:0000259" key="1">
    <source>
        <dbReference type="Pfam" id="PF20335"/>
    </source>
</evidence>
<dbReference type="Proteomes" id="UP000199249">
    <property type="component" value="Unassembled WGS sequence"/>
</dbReference>
<protein>
    <recommendedName>
        <fullName evidence="1">DUF6630 domain-containing protein</fullName>
    </recommendedName>
</protein>
<gene>
    <name evidence="2" type="ORF">SAMN04488069_10315</name>
</gene>
<reference evidence="3" key="1">
    <citation type="submission" date="2016-10" db="EMBL/GenBank/DDBJ databases">
        <authorList>
            <person name="Varghese N."/>
            <person name="Submissions S."/>
        </authorList>
    </citation>
    <scope>NUCLEOTIDE SEQUENCE [LARGE SCALE GENOMIC DNA]</scope>
    <source>
        <strain evidence="3">CGMCC 1.8975</strain>
    </source>
</reference>
<dbReference type="AlphaFoldDB" id="A0A1H3E7F9"/>
<organism evidence="2 3">
    <name type="scientific">Hymenobacter psychrophilus</name>
    <dbReference type="NCBI Taxonomy" id="651662"/>
    <lineage>
        <taxon>Bacteria</taxon>
        <taxon>Pseudomonadati</taxon>
        <taxon>Bacteroidota</taxon>
        <taxon>Cytophagia</taxon>
        <taxon>Cytophagales</taxon>
        <taxon>Hymenobacteraceae</taxon>
        <taxon>Hymenobacter</taxon>
    </lineage>
</organism>
<dbReference type="EMBL" id="FNOV01000003">
    <property type="protein sequence ID" value="SDX74702.1"/>
    <property type="molecule type" value="Genomic_DNA"/>
</dbReference>
<name>A0A1H3E7F9_9BACT</name>
<proteinExistence type="predicted"/>